<comment type="similarity">
    <text evidence="2">Belongs to the DadA oxidoreductase family.</text>
</comment>
<dbReference type="InterPro" id="IPR017741">
    <property type="entry name" value="FAD-dependent_OxRdtase_HpnW"/>
</dbReference>
<keyword evidence="4" id="KW-0560">Oxidoreductase</keyword>
<dbReference type="Gene3D" id="3.30.9.10">
    <property type="entry name" value="D-Amino Acid Oxidase, subunit A, domain 2"/>
    <property type="match status" value="1"/>
</dbReference>
<dbReference type="InterPro" id="IPR036188">
    <property type="entry name" value="FAD/NAD-bd_sf"/>
</dbReference>
<evidence type="ECO:0000313" key="6">
    <source>
        <dbReference type="EMBL" id="PWR22544.1"/>
    </source>
</evidence>
<dbReference type="PANTHER" id="PTHR13847:SF286">
    <property type="entry name" value="D-AMINO ACID DEHYDROGENASE"/>
    <property type="match status" value="1"/>
</dbReference>
<name>A0A317E8D3_9PROT</name>
<dbReference type="SUPFAM" id="SSF51905">
    <property type="entry name" value="FAD/NAD(P)-binding domain"/>
    <property type="match status" value="1"/>
</dbReference>
<proteinExistence type="inferred from homology"/>
<dbReference type="PANTHER" id="PTHR13847">
    <property type="entry name" value="SARCOSINE DEHYDROGENASE-RELATED"/>
    <property type="match status" value="1"/>
</dbReference>
<comment type="cofactor">
    <cofactor evidence="1">
        <name>FAD</name>
        <dbReference type="ChEBI" id="CHEBI:57692"/>
    </cofactor>
</comment>
<dbReference type="EMBL" id="QGLE01000006">
    <property type="protein sequence ID" value="PWR22544.1"/>
    <property type="molecule type" value="Genomic_DNA"/>
</dbReference>
<accession>A0A317E8D3</accession>
<dbReference type="Pfam" id="PF01266">
    <property type="entry name" value="DAO"/>
    <property type="match status" value="1"/>
</dbReference>
<dbReference type="OrthoDB" id="9799943at2"/>
<dbReference type="Proteomes" id="UP000245461">
    <property type="component" value="Unassembled WGS sequence"/>
</dbReference>
<dbReference type="InterPro" id="IPR006076">
    <property type="entry name" value="FAD-dep_OxRdtase"/>
</dbReference>
<evidence type="ECO:0000256" key="2">
    <source>
        <dbReference type="ARBA" id="ARBA00009410"/>
    </source>
</evidence>
<evidence type="ECO:0000256" key="4">
    <source>
        <dbReference type="ARBA" id="ARBA00023002"/>
    </source>
</evidence>
<dbReference type="GO" id="GO:0005737">
    <property type="term" value="C:cytoplasm"/>
    <property type="evidence" value="ECO:0007669"/>
    <property type="project" value="TreeGrafter"/>
</dbReference>
<evidence type="ECO:0000259" key="5">
    <source>
        <dbReference type="Pfam" id="PF01266"/>
    </source>
</evidence>
<reference evidence="6 7" key="1">
    <citation type="submission" date="2018-05" db="EMBL/GenBank/DDBJ databases">
        <title>Zavarzinia sp. HR-AS.</title>
        <authorList>
            <person name="Lee Y."/>
            <person name="Jeon C.O."/>
        </authorList>
    </citation>
    <scope>NUCLEOTIDE SEQUENCE [LARGE SCALE GENOMIC DNA]</scope>
    <source>
        <strain evidence="6 7">HR-AS</strain>
    </source>
</reference>
<keyword evidence="3" id="KW-0285">Flavoprotein</keyword>
<protein>
    <submittedName>
        <fullName evidence="6">TIGR03364 family FAD-dependent oxidoreductase</fullName>
    </submittedName>
</protein>
<dbReference type="AlphaFoldDB" id="A0A317E8D3"/>
<feature type="domain" description="FAD dependent oxidoreductase" evidence="5">
    <location>
        <begin position="7"/>
        <end position="368"/>
    </location>
</feature>
<dbReference type="RefSeq" id="WP_109905964.1">
    <property type="nucleotide sequence ID" value="NZ_QGLE01000006.1"/>
</dbReference>
<evidence type="ECO:0000256" key="1">
    <source>
        <dbReference type="ARBA" id="ARBA00001974"/>
    </source>
</evidence>
<sequence>MSTRVFDLAIVGAGIVGLAHALAAVKAGRRVVVIDRDAQANSASIRNFGFVTVTGQQQGTVWNRALRSRNIWAEVAPKAGIEVIHRGTAVIAHRPEAAAVVEAFVASEMGAGCEMLSPAQIAARLPLLRHEDATACLWSPHEMRVEPRLAVPKLAAWLEAEMGVTFLRNTLVKEIELPRIRTTAGVIEAGQAVVCPGGDFLGLYPELWARRDLDLCKLHMLRLAPQGTGWVLPGSIMNDMSLGRYLGFSELPAAEALKAVLAKEEAPSLDNGIHLIVVQSADGSLVVGDSHHYATTPDPFAPDGVDELMIGHARRALRLGSDRVVERWIGIYPHSKTEAALIEDAAPGVRAVMVTSGTGMSTSFALAEDALSGWLAG</sequence>
<keyword evidence="7" id="KW-1185">Reference proteome</keyword>
<organism evidence="6 7">
    <name type="scientific">Zavarzinia aquatilis</name>
    <dbReference type="NCBI Taxonomy" id="2211142"/>
    <lineage>
        <taxon>Bacteria</taxon>
        <taxon>Pseudomonadati</taxon>
        <taxon>Pseudomonadota</taxon>
        <taxon>Alphaproteobacteria</taxon>
        <taxon>Rhodospirillales</taxon>
        <taxon>Zavarziniaceae</taxon>
        <taxon>Zavarzinia</taxon>
    </lineage>
</organism>
<comment type="caution">
    <text evidence="6">The sequence shown here is derived from an EMBL/GenBank/DDBJ whole genome shotgun (WGS) entry which is preliminary data.</text>
</comment>
<gene>
    <name evidence="6" type="ORF">DKG74_11765</name>
</gene>
<dbReference type="GO" id="GO:0016491">
    <property type="term" value="F:oxidoreductase activity"/>
    <property type="evidence" value="ECO:0007669"/>
    <property type="project" value="UniProtKB-KW"/>
</dbReference>
<dbReference type="NCBIfam" id="TIGR03364">
    <property type="entry name" value="HpnW_proposed"/>
    <property type="match status" value="1"/>
</dbReference>
<evidence type="ECO:0000256" key="3">
    <source>
        <dbReference type="ARBA" id="ARBA00022630"/>
    </source>
</evidence>
<dbReference type="Gene3D" id="3.50.50.60">
    <property type="entry name" value="FAD/NAD(P)-binding domain"/>
    <property type="match status" value="1"/>
</dbReference>
<evidence type="ECO:0000313" key="7">
    <source>
        <dbReference type="Proteomes" id="UP000245461"/>
    </source>
</evidence>